<dbReference type="InterPro" id="IPR011029">
    <property type="entry name" value="DEATH-like_dom_sf"/>
</dbReference>
<name>A0AA88IVM8_TACVA</name>
<keyword evidence="3" id="KW-0399">Innate immunity</keyword>
<evidence type="ECO:0000259" key="6">
    <source>
        <dbReference type="PROSITE" id="PS50209"/>
    </source>
</evidence>
<dbReference type="InterPro" id="IPR051249">
    <property type="entry name" value="NLRP_Inflammasome"/>
</dbReference>
<evidence type="ECO:0000256" key="1">
    <source>
        <dbReference type="ARBA" id="ARBA00004514"/>
    </source>
</evidence>
<reference evidence="8" key="1">
    <citation type="submission" date="2023-08" db="EMBL/GenBank/DDBJ databases">
        <title>Pelteobagrus vachellii genome.</title>
        <authorList>
            <person name="Liu H."/>
        </authorList>
    </citation>
    <scope>NUCLEOTIDE SEQUENCE</scope>
    <source>
        <strain evidence="8">PRFRI_2022a</strain>
        <tissue evidence="8">Muscle</tissue>
    </source>
</reference>
<comment type="caution">
    <text evidence="8">The sequence shown here is derived from an EMBL/GenBank/DDBJ whole genome shotgun (WGS) entry which is preliminary data.</text>
</comment>
<keyword evidence="4" id="KW-0391">Immunity</keyword>
<dbReference type="PROSITE" id="PS51830">
    <property type="entry name" value="FIIND"/>
    <property type="match status" value="1"/>
</dbReference>
<proteinExistence type="predicted"/>
<dbReference type="Pfam" id="PF00619">
    <property type="entry name" value="CARD"/>
    <property type="match status" value="1"/>
</dbReference>
<dbReference type="EMBL" id="JAVHJS010000025">
    <property type="protein sequence ID" value="KAK2816588.1"/>
    <property type="molecule type" value="Genomic_DNA"/>
</dbReference>
<keyword evidence="2" id="KW-0963">Cytoplasm</keyword>
<dbReference type="SUPFAM" id="SSF47986">
    <property type="entry name" value="DEATH domain"/>
    <property type="match status" value="1"/>
</dbReference>
<protein>
    <submittedName>
        <fullName evidence="8">Uncharacterized protein</fullName>
    </submittedName>
</protein>
<dbReference type="Proteomes" id="UP001187315">
    <property type="component" value="Unassembled WGS sequence"/>
</dbReference>
<feature type="domain" description="CARD" evidence="6">
    <location>
        <begin position="207"/>
        <end position="267"/>
    </location>
</feature>
<dbReference type="GO" id="GO:0042981">
    <property type="term" value="P:regulation of apoptotic process"/>
    <property type="evidence" value="ECO:0007669"/>
    <property type="project" value="InterPro"/>
</dbReference>
<evidence type="ECO:0000256" key="3">
    <source>
        <dbReference type="ARBA" id="ARBA00022588"/>
    </source>
</evidence>
<evidence type="ECO:0000256" key="2">
    <source>
        <dbReference type="ARBA" id="ARBA00022490"/>
    </source>
</evidence>
<dbReference type="CDD" id="cd08330">
    <property type="entry name" value="CARD_ASC_NALP1"/>
    <property type="match status" value="1"/>
</dbReference>
<keyword evidence="9" id="KW-1185">Reference proteome</keyword>
<organism evidence="8 9">
    <name type="scientific">Tachysurus vachellii</name>
    <name type="common">Darkbarbel catfish</name>
    <name type="synonym">Pelteobagrus vachellii</name>
    <dbReference type="NCBI Taxonomy" id="175792"/>
    <lineage>
        <taxon>Eukaryota</taxon>
        <taxon>Metazoa</taxon>
        <taxon>Chordata</taxon>
        <taxon>Craniata</taxon>
        <taxon>Vertebrata</taxon>
        <taxon>Euteleostomi</taxon>
        <taxon>Actinopterygii</taxon>
        <taxon>Neopterygii</taxon>
        <taxon>Teleostei</taxon>
        <taxon>Ostariophysi</taxon>
        <taxon>Siluriformes</taxon>
        <taxon>Bagridae</taxon>
        <taxon>Tachysurus</taxon>
    </lineage>
</organism>
<evidence type="ECO:0000313" key="8">
    <source>
        <dbReference type="EMBL" id="KAK2816588.1"/>
    </source>
</evidence>
<sequence length="294" mass="33688">MDGKGEVLYRIVSWDSGYLDGLGQLQPAGPLYSIACHEGSICHLHLPHCEICTDEVKLSAAHVTGGNVELIQPLKVTNTHVIIDIQGLSLYGLLKYFPFFREYPVTAQVIFEHYFIWFPFKVHKRHRSMTYIDTSSNCELTSGKKYRPCCKDTDHEYVLQPTIVKFECDYGPNYHPTFEMFCKTEVDEVTVGLLDENDQEVWEPRLVLLAGADFMDRHREHLIQRVSSVMEIADCLKSKMMISDEKYNKIHAASTSCEQMRLLYSSLNTGVVKAEAYKVLKEKQPHLVDELSLD</sequence>
<dbReference type="GO" id="GO:0005829">
    <property type="term" value="C:cytosol"/>
    <property type="evidence" value="ECO:0007669"/>
    <property type="project" value="UniProtKB-SubCell"/>
</dbReference>
<dbReference type="PANTHER" id="PTHR46985:SF2">
    <property type="entry name" value="APOPTOSIS-ASSOCIATED SPECK-LIKE PROTEIN CONTAINING A CARD"/>
    <property type="match status" value="1"/>
</dbReference>
<dbReference type="GO" id="GO:0006954">
    <property type="term" value="P:inflammatory response"/>
    <property type="evidence" value="ECO:0007669"/>
    <property type="project" value="UniProtKB-KW"/>
</dbReference>
<dbReference type="GO" id="GO:0045087">
    <property type="term" value="P:innate immune response"/>
    <property type="evidence" value="ECO:0007669"/>
    <property type="project" value="UniProtKB-KW"/>
</dbReference>
<dbReference type="PANTHER" id="PTHR46985">
    <property type="entry name" value="NACHT, LRR AND PYD DOMAINS-CONTAINING PROTEIN 1"/>
    <property type="match status" value="1"/>
</dbReference>
<dbReference type="InterPro" id="IPR033516">
    <property type="entry name" value="CARD8/ASC/NALP1_CARD"/>
</dbReference>
<keyword evidence="5" id="KW-0395">Inflammatory response</keyword>
<dbReference type="Gene3D" id="1.10.533.10">
    <property type="entry name" value="Death Domain, Fas"/>
    <property type="match status" value="1"/>
</dbReference>
<feature type="domain" description="FIIND" evidence="7">
    <location>
        <begin position="1"/>
        <end position="221"/>
    </location>
</feature>
<evidence type="ECO:0000256" key="4">
    <source>
        <dbReference type="ARBA" id="ARBA00022859"/>
    </source>
</evidence>
<dbReference type="Pfam" id="PF13553">
    <property type="entry name" value="FIIND"/>
    <property type="match status" value="1"/>
</dbReference>
<dbReference type="FunFam" id="1.10.533.10:FF:000013">
    <property type="entry name" value="Apoptosis-associated speck-like protein containing a CARD"/>
    <property type="match status" value="1"/>
</dbReference>
<evidence type="ECO:0000313" key="9">
    <source>
        <dbReference type="Proteomes" id="UP001187315"/>
    </source>
</evidence>
<dbReference type="InterPro" id="IPR001315">
    <property type="entry name" value="CARD"/>
</dbReference>
<dbReference type="Pfam" id="PF23679">
    <property type="entry name" value="UPA-FIIND"/>
    <property type="match status" value="1"/>
</dbReference>
<dbReference type="AlphaFoldDB" id="A0AA88IVM8"/>
<comment type="subcellular location">
    <subcellularLocation>
        <location evidence="1">Cytoplasm</location>
        <location evidence="1">Cytosol</location>
    </subcellularLocation>
</comment>
<accession>A0AA88IVM8</accession>
<evidence type="ECO:0000256" key="5">
    <source>
        <dbReference type="ARBA" id="ARBA00023198"/>
    </source>
</evidence>
<evidence type="ECO:0000259" key="7">
    <source>
        <dbReference type="PROSITE" id="PS51830"/>
    </source>
</evidence>
<dbReference type="InterPro" id="IPR025307">
    <property type="entry name" value="FIIND_dom"/>
</dbReference>
<dbReference type="PROSITE" id="PS50209">
    <property type="entry name" value="CARD"/>
    <property type="match status" value="1"/>
</dbReference>
<gene>
    <name evidence="8" type="ORF">Q7C36_022859</name>
</gene>